<dbReference type="Proteomes" id="UP000530268">
    <property type="component" value="Unassembled WGS sequence"/>
</dbReference>
<gene>
    <name evidence="1" type="ORF">GGR95_003622</name>
</gene>
<reference evidence="1 2" key="1">
    <citation type="submission" date="2020-08" db="EMBL/GenBank/DDBJ databases">
        <title>Genomic Encyclopedia of Type Strains, Phase IV (KMG-IV): sequencing the most valuable type-strain genomes for metagenomic binning, comparative biology and taxonomic classification.</title>
        <authorList>
            <person name="Goeker M."/>
        </authorList>
    </citation>
    <scope>NUCLEOTIDE SEQUENCE [LARGE SCALE GENOMIC DNA]</scope>
    <source>
        <strain evidence="1 2">DSM 102234</strain>
    </source>
</reference>
<proteinExistence type="predicted"/>
<keyword evidence="2" id="KW-1185">Reference proteome</keyword>
<protein>
    <recommendedName>
        <fullName evidence="3">Lipoprotein</fullName>
    </recommendedName>
</protein>
<comment type="caution">
    <text evidence="1">The sequence shown here is derived from an EMBL/GenBank/DDBJ whole genome shotgun (WGS) entry which is preliminary data.</text>
</comment>
<dbReference type="EMBL" id="JACIEI010000023">
    <property type="protein sequence ID" value="MBB3995956.1"/>
    <property type="molecule type" value="Genomic_DNA"/>
</dbReference>
<sequence length="64" mass="6836">MKLCLIAVIVGLTACSPSEPGVCRVIQMSEGEHAAHEALPDALRPSYCAIQLISDDMPVEVQLD</sequence>
<evidence type="ECO:0008006" key="3">
    <source>
        <dbReference type="Google" id="ProtNLM"/>
    </source>
</evidence>
<dbReference type="AlphaFoldDB" id="A0A7W6H1I9"/>
<evidence type="ECO:0000313" key="2">
    <source>
        <dbReference type="Proteomes" id="UP000530268"/>
    </source>
</evidence>
<dbReference type="PROSITE" id="PS51257">
    <property type="entry name" value="PROKAR_LIPOPROTEIN"/>
    <property type="match status" value="1"/>
</dbReference>
<name>A0A7W6H1I9_9RHOB</name>
<organism evidence="1 2">
    <name type="scientific">Sulfitobacter undariae</name>
    <dbReference type="NCBI Taxonomy" id="1563671"/>
    <lineage>
        <taxon>Bacteria</taxon>
        <taxon>Pseudomonadati</taxon>
        <taxon>Pseudomonadota</taxon>
        <taxon>Alphaproteobacteria</taxon>
        <taxon>Rhodobacterales</taxon>
        <taxon>Roseobacteraceae</taxon>
        <taxon>Sulfitobacter</taxon>
    </lineage>
</organism>
<accession>A0A7W6H1I9</accession>
<evidence type="ECO:0000313" key="1">
    <source>
        <dbReference type="EMBL" id="MBB3995956.1"/>
    </source>
</evidence>